<organism evidence="14 15">
    <name type="scientific">Imshaugia aleurites</name>
    <dbReference type="NCBI Taxonomy" id="172621"/>
    <lineage>
        <taxon>Eukaryota</taxon>
        <taxon>Fungi</taxon>
        <taxon>Dikarya</taxon>
        <taxon>Ascomycota</taxon>
        <taxon>Pezizomycotina</taxon>
        <taxon>Lecanoromycetes</taxon>
        <taxon>OSLEUM clade</taxon>
        <taxon>Lecanoromycetidae</taxon>
        <taxon>Lecanorales</taxon>
        <taxon>Lecanorineae</taxon>
        <taxon>Parmeliaceae</taxon>
        <taxon>Imshaugia</taxon>
    </lineage>
</organism>
<dbReference type="FunFam" id="3.80.10.10:FF:000296">
    <property type="entry name" value="mRNA export factor MEX67"/>
    <property type="match status" value="1"/>
</dbReference>
<proteinExistence type="inferred from homology"/>
<evidence type="ECO:0000256" key="4">
    <source>
        <dbReference type="ARBA" id="ARBA00022490"/>
    </source>
</evidence>
<dbReference type="AlphaFoldDB" id="A0A8H3IZS9"/>
<keyword evidence="15" id="KW-1185">Reference proteome</keyword>
<comment type="similarity">
    <text evidence="2">Belongs to the NXF family.</text>
</comment>
<keyword evidence="7" id="KW-0509">mRNA transport</keyword>
<dbReference type="Pfam" id="PF18444">
    <property type="entry name" value="RRM_9"/>
    <property type="match status" value="1"/>
</dbReference>
<keyword evidence="5" id="KW-0433">Leucine-rich repeat</keyword>
<dbReference type="InterPro" id="IPR009060">
    <property type="entry name" value="UBA-like_sf"/>
</dbReference>
<feature type="domain" description="NTF2" evidence="12">
    <location>
        <begin position="420"/>
        <end position="596"/>
    </location>
</feature>
<evidence type="ECO:0000256" key="2">
    <source>
        <dbReference type="ARBA" id="ARBA00009285"/>
    </source>
</evidence>
<feature type="compositionally biased region" description="Pro residues" evidence="11">
    <location>
        <begin position="1"/>
        <end position="10"/>
    </location>
</feature>
<dbReference type="InterPro" id="IPR005637">
    <property type="entry name" value="TAP_C_dom"/>
</dbReference>
<dbReference type="GO" id="GO:0016973">
    <property type="term" value="P:poly(A)+ mRNA export from nucleus"/>
    <property type="evidence" value="ECO:0007669"/>
    <property type="project" value="TreeGrafter"/>
</dbReference>
<evidence type="ECO:0000256" key="1">
    <source>
        <dbReference type="ARBA" id="ARBA00004123"/>
    </source>
</evidence>
<feature type="compositionally biased region" description="Low complexity" evidence="11">
    <location>
        <begin position="53"/>
        <end position="69"/>
    </location>
</feature>
<dbReference type="PANTHER" id="PTHR10662">
    <property type="entry name" value="NUCLEAR RNA EXPORT FACTOR"/>
    <property type="match status" value="1"/>
</dbReference>
<dbReference type="Pfam" id="PF24048">
    <property type="entry name" value="LRR_NXF1-5"/>
    <property type="match status" value="1"/>
</dbReference>
<protein>
    <recommendedName>
        <fullName evidence="10">mRNA export factor MEX67</fullName>
    </recommendedName>
</protein>
<dbReference type="SUPFAM" id="SSF54427">
    <property type="entry name" value="NTF2-like"/>
    <property type="match status" value="1"/>
</dbReference>
<dbReference type="Gene3D" id="1.10.8.10">
    <property type="entry name" value="DNA helicase RuvA subunit, C-terminal domain"/>
    <property type="match status" value="1"/>
</dbReference>
<dbReference type="OrthoDB" id="25872at2759"/>
<dbReference type="FunFam" id="3.10.450.50:FF:000013">
    <property type="entry name" value="mRNA export factor mex67"/>
    <property type="match status" value="1"/>
</dbReference>
<evidence type="ECO:0000256" key="7">
    <source>
        <dbReference type="ARBA" id="ARBA00022816"/>
    </source>
</evidence>
<dbReference type="SUPFAM" id="SSF46934">
    <property type="entry name" value="UBA-like"/>
    <property type="match status" value="1"/>
</dbReference>
<dbReference type="PROSITE" id="PS51281">
    <property type="entry name" value="TAP_C"/>
    <property type="match status" value="1"/>
</dbReference>
<dbReference type="InterPro" id="IPR018222">
    <property type="entry name" value="Nuclear_transport_factor_2_euk"/>
</dbReference>
<comment type="function">
    <text evidence="9">Involved in the export of mRNA from the nucleus to the cytoplasm.</text>
</comment>
<dbReference type="InterPro" id="IPR040736">
    <property type="entry name" value="Mex67_RRM"/>
</dbReference>
<evidence type="ECO:0000256" key="9">
    <source>
        <dbReference type="ARBA" id="ARBA00055253"/>
    </source>
</evidence>
<feature type="domain" description="TAP-C" evidence="13">
    <location>
        <begin position="642"/>
        <end position="695"/>
    </location>
</feature>
<evidence type="ECO:0000259" key="13">
    <source>
        <dbReference type="PROSITE" id="PS51281"/>
    </source>
</evidence>
<accession>A0A8H3IZS9</accession>
<feature type="region of interest" description="Disordered" evidence="11">
    <location>
        <begin position="1"/>
        <end position="135"/>
    </location>
</feature>
<dbReference type="Pfam" id="PF22602">
    <property type="entry name" value="NXF_NTF2"/>
    <property type="match status" value="1"/>
</dbReference>
<gene>
    <name evidence="14" type="primary">MEX67</name>
    <name evidence="14" type="ORF">IMSHALPRED_000443</name>
</gene>
<dbReference type="CDD" id="cd14342">
    <property type="entry name" value="UBA_TAP-C"/>
    <property type="match status" value="1"/>
</dbReference>
<evidence type="ECO:0000256" key="6">
    <source>
        <dbReference type="ARBA" id="ARBA00022737"/>
    </source>
</evidence>
<dbReference type="Proteomes" id="UP000664534">
    <property type="component" value="Unassembled WGS sequence"/>
</dbReference>
<keyword evidence="8" id="KW-0539">Nucleus</keyword>
<dbReference type="PROSITE" id="PS51450">
    <property type="entry name" value="LRR"/>
    <property type="match status" value="1"/>
</dbReference>
<evidence type="ECO:0000313" key="14">
    <source>
        <dbReference type="EMBL" id="CAF9937520.1"/>
    </source>
</evidence>
<keyword evidence="6" id="KW-0677">Repeat</keyword>
<dbReference type="PANTHER" id="PTHR10662:SF22">
    <property type="entry name" value="NUCLEAR RNA EXPORT FACTOR 1"/>
    <property type="match status" value="1"/>
</dbReference>
<dbReference type="InterPro" id="IPR032675">
    <property type="entry name" value="LRR_dom_sf"/>
</dbReference>
<evidence type="ECO:0000256" key="8">
    <source>
        <dbReference type="ARBA" id="ARBA00023242"/>
    </source>
</evidence>
<dbReference type="InterPro" id="IPR002075">
    <property type="entry name" value="NTF2_dom"/>
</dbReference>
<dbReference type="EMBL" id="CAJPDT010000100">
    <property type="protein sequence ID" value="CAF9937520.1"/>
    <property type="molecule type" value="Genomic_DNA"/>
</dbReference>
<sequence>MLQQPPPPTGPRASGRLASSRFPSRGGIQKRNTTPARVDKDGDLVMDQAGPNGRASVRGRGAAIRGSARTQRNSTSDPLGARTSRPTRTGIDPSAIQKAVLRGMGSSETAPRGPKSSLRNVRGRGSARPTDEAWDQITVKGFRQSKAAANPGGGISELIAFLERKATHPDTPETVKIKKSRLEGDALIISVRPEDTSKIERLNKFQFAGATLDIEVSRRKTVEALASNADSETPNTIEILKSVLSRRYNTEAKLLDLSQLGSDPELINIGMFSTSSRESKFFPALMKICDSIFTTAHAKEEAIVSVSLANNALTTIASVTTLSQTFPALKNLDLSNNKLKTLTALEGWRWKFRKLDQLLLTGNPIESVVPTYKDEIMKWYPTLTTLNTVRIRSLEDARAAVNGKLPIPVLGPSFRDEAAISETFVKQFFPAYDGDRTALVNGYYDAQSTFSISVNLSAPHAAEIKNHKLPGWEAYLRKSRNLTKITHTPSRMSRLYTGTESIRDGFTTLPITRHPDIMAEPQKWCIECHTIPGLPDPTGQSSSGVGGLMVMVHGEFTEIDVSTGQSTAMRSFDRTFVLGPGGGAGGIRVACDTLVLRQYGGYDAWQPEEENPTSIPTAQAQHQISVPAGFALSGPGKTEEQVQKEVLAVELSKGTGMTLEYSGLCLEQCGWNLEGAAVSFEQAKATLPAEAFVTS</sequence>
<keyword evidence="3" id="KW-0813">Transport</keyword>
<evidence type="ECO:0000256" key="3">
    <source>
        <dbReference type="ARBA" id="ARBA00022448"/>
    </source>
</evidence>
<dbReference type="InterPro" id="IPR057125">
    <property type="entry name" value="NXF1/2/3/5-like_LRR"/>
</dbReference>
<dbReference type="Pfam" id="PF03943">
    <property type="entry name" value="TAP_C"/>
    <property type="match status" value="1"/>
</dbReference>
<comment type="caution">
    <text evidence="14">The sequence shown here is derived from an EMBL/GenBank/DDBJ whole genome shotgun (WGS) entry which is preliminary data.</text>
</comment>
<name>A0A8H3IZS9_9LECA</name>
<dbReference type="Gene3D" id="3.10.450.50">
    <property type="match status" value="1"/>
</dbReference>
<dbReference type="GO" id="GO:0005634">
    <property type="term" value="C:nucleus"/>
    <property type="evidence" value="ECO:0007669"/>
    <property type="project" value="UniProtKB-SubCell"/>
</dbReference>
<reference evidence="14" key="1">
    <citation type="submission" date="2021-03" db="EMBL/GenBank/DDBJ databases">
        <authorList>
            <person name="Tagirdzhanova G."/>
        </authorList>
    </citation>
    <scope>NUCLEOTIDE SEQUENCE</scope>
</reference>
<dbReference type="PROSITE" id="PS50177">
    <property type="entry name" value="NTF2_DOMAIN"/>
    <property type="match status" value="1"/>
</dbReference>
<evidence type="ECO:0000256" key="5">
    <source>
        <dbReference type="ARBA" id="ARBA00022614"/>
    </source>
</evidence>
<dbReference type="GO" id="GO:0003723">
    <property type="term" value="F:RNA binding"/>
    <property type="evidence" value="ECO:0007669"/>
    <property type="project" value="TreeGrafter"/>
</dbReference>
<dbReference type="InterPro" id="IPR030217">
    <property type="entry name" value="NXF_fam"/>
</dbReference>
<evidence type="ECO:0000256" key="10">
    <source>
        <dbReference type="ARBA" id="ARBA00069694"/>
    </source>
</evidence>
<dbReference type="InterPro" id="IPR032710">
    <property type="entry name" value="NTF2-like_dom_sf"/>
</dbReference>
<evidence type="ECO:0000313" key="15">
    <source>
        <dbReference type="Proteomes" id="UP000664534"/>
    </source>
</evidence>
<keyword evidence="4" id="KW-0963">Cytoplasm</keyword>
<dbReference type="SUPFAM" id="SSF52058">
    <property type="entry name" value="L domain-like"/>
    <property type="match status" value="1"/>
</dbReference>
<dbReference type="Gene3D" id="3.80.10.10">
    <property type="entry name" value="Ribonuclease Inhibitor"/>
    <property type="match status" value="1"/>
</dbReference>
<dbReference type="SMART" id="SM00804">
    <property type="entry name" value="TAP_C"/>
    <property type="match status" value="1"/>
</dbReference>
<evidence type="ECO:0000256" key="11">
    <source>
        <dbReference type="SAM" id="MobiDB-lite"/>
    </source>
</evidence>
<evidence type="ECO:0000259" key="12">
    <source>
        <dbReference type="PROSITE" id="PS50177"/>
    </source>
</evidence>
<comment type="subcellular location">
    <subcellularLocation>
        <location evidence="1">Nucleus</location>
    </subcellularLocation>
</comment>
<dbReference type="InterPro" id="IPR001611">
    <property type="entry name" value="Leu-rich_rpt"/>
</dbReference>